<dbReference type="Gene3D" id="3.30.60.20">
    <property type="match status" value="1"/>
</dbReference>
<evidence type="ECO:0000256" key="2">
    <source>
        <dbReference type="ARBA" id="ARBA00012118"/>
    </source>
</evidence>
<keyword evidence="3" id="KW-0237">DNA synthesis</keyword>
<gene>
    <name evidence="8" type="ORF">CO104_02460</name>
</gene>
<dbReference type="GO" id="GO:0071897">
    <property type="term" value="P:DNA biosynthetic process"/>
    <property type="evidence" value="ECO:0007669"/>
    <property type="project" value="UniProtKB-KW"/>
</dbReference>
<comment type="caution">
    <text evidence="8">The sequence shown here is derived from an EMBL/GenBank/DDBJ whole genome shotgun (WGS) entry which is preliminary data.</text>
</comment>
<dbReference type="InterPro" id="IPR001267">
    <property type="entry name" value="Thymidine_kinase"/>
</dbReference>
<evidence type="ECO:0000256" key="3">
    <source>
        <dbReference type="ARBA" id="ARBA00022634"/>
    </source>
</evidence>
<dbReference type="Pfam" id="PF00265">
    <property type="entry name" value="TK"/>
    <property type="match status" value="1"/>
</dbReference>
<reference evidence="9" key="1">
    <citation type="submission" date="2017-09" db="EMBL/GenBank/DDBJ databases">
        <title>Depth-based differentiation of microbial function through sediment-hosted aquifers and enrichment of novel symbionts in the deep terrestrial subsurface.</title>
        <authorList>
            <person name="Probst A.J."/>
            <person name="Ladd B."/>
            <person name="Jarett J.K."/>
            <person name="Geller-Mcgrath D.E."/>
            <person name="Sieber C.M.K."/>
            <person name="Emerson J.B."/>
            <person name="Anantharaman K."/>
            <person name="Thomas B.C."/>
            <person name="Malmstrom R."/>
            <person name="Stieglmeier M."/>
            <person name="Klingl A."/>
            <person name="Woyke T."/>
            <person name="Ryan C.M."/>
            <person name="Banfield J.F."/>
        </authorList>
    </citation>
    <scope>NUCLEOTIDE SEQUENCE [LARGE SCALE GENOMIC DNA]</scope>
</reference>
<proteinExistence type="inferred from homology"/>
<evidence type="ECO:0000256" key="7">
    <source>
        <dbReference type="ARBA" id="ARBA00022840"/>
    </source>
</evidence>
<dbReference type="GO" id="GO:0004797">
    <property type="term" value="F:thymidine kinase activity"/>
    <property type="evidence" value="ECO:0007669"/>
    <property type="project" value="UniProtKB-EC"/>
</dbReference>
<evidence type="ECO:0000256" key="1">
    <source>
        <dbReference type="ARBA" id="ARBA00007587"/>
    </source>
</evidence>
<evidence type="ECO:0000313" key="8">
    <source>
        <dbReference type="EMBL" id="PJB47926.1"/>
    </source>
</evidence>
<keyword evidence="7" id="KW-0067">ATP-binding</keyword>
<keyword evidence="4" id="KW-0808">Transferase</keyword>
<dbReference type="AlphaFoldDB" id="A0A2M8BVN8"/>
<organism evidence="8 9">
    <name type="scientific">Candidatus Collierbacteria bacterium CG_4_9_14_3_um_filter_43_16</name>
    <dbReference type="NCBI Taxonomy" id="1974532"/>
    <lineage>
        <taxon>Bacteria</taxon>
        <taxon>Candidatus Collieribacteriota</taxon>
    </lineage>
</organism>
<comment type="similarity">
    <text evidence="1">Belongs to the thymidine kinase family.</text>
</comment>
<dbReference type="SUPFAM" id="SSF52540">
    <property type="entry name" value="P-loop containing nucleoside triphosphate hydrolases"/>
    <property type="match status" value="1"/>
</dbReference>
<sequence length="231" mass="26241">MQAENTKDTNHLYAFVEEKADQVTNWLYRKIKKGPLGHGHFSMIVGNSCSGKSLVLIKLQELLKESGGIEKPYVFCQPLVDRNDLITGVIRSRNNKRMEAVSFDTKEKIEQIFHDHDIVVVDEIQLTPHDLQSFFLKELHLFLDRGGLFIAAGLDYNSLGGEFIFSALLKSRSHKIHRLYSLCNMCGKPADRFDQRLINGIPANINMPDFVGPTDSITYEPRCSDCLIVKK</sequence>
<evidence type="ECO:0000256" key="4">
    <source>
        <dbReference type="ARBA" id="ARBA00022679"/>
    </source>
</evidence>
<evidence type="ECO:0000256" key="6">
    <source>
        <dbReference type="ARBA" id="ARBA00022777"/>
    </source>
</evidence>
<name>A0A2M8BVN8_9BACT</name>
<dbReference type="InterPro" id="IPR027417">
    <property type="entry name" value="P-loop_NTPase"/>
</dbReference>
<dbReference type="EMBL" id="PFUC01000052">
    <property type="protein sequence ID" value="PJB47926.1"/>
    <property type="molecule type" value="Genomic_DNA"/>
</dbReference>
<dbReference type="EC" id="2.7.1.21" evidence="2"/>
<protein>
    <recommendedName>
        <fullName evidence="2">thymidine kinase</fullName>
        <ecNumber evidence="2">2.7.1.21</ecNumber>
    </recommendedName>
</protein>
<keyword evidence="6" id="KW-0418">Kinase</keyword>
<evidence type="ECO:0000256" key="5">
    <source>
        <dbReference type="ARBA" id="ARBA00022741"/>
    </source>
</evidence>
<dbReference type="Proteomes" id="UP000231196">
    <property type="component" value="Unassembled WGS sequence"/>
</dbReference>
<evidence type="ECO:0000313" key="9">
    <source>
        <dbReference type="Proteomes" id="UP000231196"/>
    </source>
</evidence>
<keyword evidence="5" id="KW-0547">Nucleotide-binding</keyword>
<dbReference type="GO" id="GO:0005524">
    <property type="term" value="F:ATP binding"/>
    <property type="evidence" value="ECO:0007669"/>
    <property type="project" value="UniProtKB-KW"/>
</dbReference>
<accession>A0A2M8BVN8</accession>
<dbReference type="Gene3D" id="3.40.50.300">
    <property type="entry name" value="P-loop containing nucleotide triphosphate hydrolases"/>
    <property type="match status" value="1"/>
</dbReference>